<dbReference type="AlphaFoldDB" id="A0A7W9PI10"/>
<name>A0A7W9PI10_9NOCA</name>
<accession>A0A7W9PI10</accession>
<evidence type="ECO:0000313" key="2">
    <source>
        <dbReference type="Proteomes" id="UP000540412"/>
    </source>
</evidence>
<protein>
    <submittedName>
        <fullName evidence="1">Uncharacterized protein</fullName>
    </submittedName>
</protein>
<dbReference type="EMBL" id="JACHIT010000002">
    <property type="protein sequence ID" value="MBB5916539.1"/>
    <property type="molecule type" value="Genomic_DNA"/>
</dbReference>
<sequence length="37" mass="3744">MLAPTLPLGRQGIGMELLEVVANIFTTAMAVLSGSAA</sequence>
<dbReference type="Proteomes" id="UP000540412">
    <property type="component" value="Unassembled WGS sequence"/>
</dbReference>
<proteinExistence type="predicted"/>
<reference evidence="1 2" key="1">
    <citation type="submission" date="2020-08" db="EMBL/GenBank/DDBJ databases">
        <title>Sequencing the genomes of 1000 actinobacteria strains.</title>
        <authorList>
            <person name="Klenk H.-P."/>
        </authorList>
    </citation>
    <scope>NUCLEOTIDE SEQUENCE [LARGE SCALE GENOMIC DNA]</scope>
    <source>
        <strain evidence="1 2">DSM 43582</strain>
    </source>
</reference>
<gene>
    <name evidence="1" type="ORF">BJY24_005451</name>
</gene>
<comment type="caution">
    <text evidence="1">The sequence shown here is derived from an EMBL/GenBank/DDBJ whole genome shotgun (WGS) entry which is preliminary data.</text>
</comment>
<organism evidence="1 2">
    <name type="scientific">Nocardia transvalensis</name>
    <dbReference type="NCBI Taxonomy" id="37333"/>
    <lineage>
        <taxon>Bacteria</taxon>
        <taxon>Bacillati</taxon>
        <taxon>Actinomycetota</taxon>
        <taxon>Actinomycetes</taxon>
        <taxon>Mycobacteriales</taxon>
        <taxon>Nocardiaceae</taxon>
        <taxon>Nocardia</taxon>
    </lineage>
</organism>
<keyword evidence="2" id="KW-1185">Reference proteome</keyword>
<evidence type="ECO:0000313" key="1">
    <source>
        <dbReference type="EMBL" id="MBB5916539.1"/>
    </source>
</evidence>